<dbReference type="Pfam" id="PF00581">
    <property type="entry name" value="Rhodanese"/>
    <property type="match status" value="2"/>
</dbReference>
<sequence>MHSDSPLVSVEWLVQNLDNPKLLLLDASMDQVVGTAPLVYEQCCCIPGARQCDLENRFIDKDSPLPHTLPSETVFTQQAQRLGINADSIIVIYDNQGIYAAPRAWWMFRIMGHEQVYVVDGGLPEWQRQGHATGSEFAQASRPGDIQGVFQPQRVCSCAQLLNSLGAPHTEIIDARSEARFYGQAPEPRPGLRGGHIPGSVNLPFLDLMQGFRFLPRSMLAERFAACGVSSEDRLIFSCGSGITACIVLLAAAVVGYQSLGLYDGSWSEWGANHQLPID</sequence>
<keyword evidence="6" id="KW-1185">Reference proteome</keyword>
<evidence type="ECO:0000256" key="1">
    <source>
        <dbReference type="ARBA" id="ARBA00022679"/>
    </source>
</evidence>
<keyword evidence="3" id="KW-0472">Membrane</keyword>
<dbReference type="InterPro" id="IPR036873">
    <property type="entry name" value="Rhodanese-like_dom_sf"/>
</dbReference>
<keyword evidence="3" id="KW-0812">Transmembrane</keyword>
<name>A0A5J6LD68_9GAMM</name>
<dbReference type="InterPro" id="IPR045078">
    <property type="entry name" value="TST/MPST-like"/>
</dbReference>
<keyword evidence="3" id="KW-1133">Transmembrane helix</keyword>
<accession>A0A5J6LD68</accession>
<dbReference type="AlphaFoldDB" id="A0A5J6LD68"/>
<evidence type="ECO:0000313" key="6">
    <source>
        <dbReference type="Proteomes" id="UP000325606"/>
    </source>
</evidence>
<dbReference type="KEGG" id="nik:F5I99_08585"/>
<dbReference type="SMART" id="SM00450">
    <property type="entry name" value="RHOD"/>
    <property type="match status" value="2"/>
</dbReference>
<dbReference type="CDD" id="cd01449">
    <property type="entry name" value="TST_Repeat_2"/>
    <property type="match status" value="1"/>
</dbReference>
<dbReference type="Gene3D" id="3.40.250.10">
    <property type="entry name" value="Rhodanese-like domain"/>
    <property type="match status" value="2"/>
</dbReference>
<proteinExistence type="predicted"/>
<dbReference type="SUPFAM" id="SSF52821">
    <property type="entry name" value="Rhodanese/Cell cycle control phosphatase"/>
    <property type="match status" value="2"/>
</dbReference>
<dbReference type="RefSeq" id="WP_151055030.1">
    <property type="nucleotide sequence ID" value="NZ_CP044222.1"/>
</dbReference>
<evidence type="ECO:0000256" key="2">
    <source>
        <dbReference type="ARBA" id="ARBA00022737"/>
    </source>
</evidence>
<keyword evidence="2" id="KW-0677">Repeat</keyword>
<dbReference type="CDD" id="cd01448">
    <property type="entry name" value="TST_Repeat_1"/>
    <property type="match status" value="1"/>
</dbReference>
<dbReference type="Proteomes" id="UP000325606">
    <property type="component" value="Chromosome"/>
</dbReference>
<dbReference type="InterPro" id="IPR001763">
    <property type="entry name" value="Rhodanese-like_dom"/>
</dbReference>
<evidence type="ECO:0000313" key="5">
    <source>
        <dbReference type="EMBL" id="QEW06559.1"/>
    </source>
</evidence>
<gene>
    <name evidence="5" type="ORF">F5I99_08585</name>
</gene>
<dbReference type="GO" id="GO:0004792">
    <property type="term" value="F:thiosulfate-cyanide sulfurtransferase activity"/>
    <property type="evidence" value="ECO:0007669"/>
    <property type="project" value="TreeGrafter"/>
</dbReference>
<feature type="transmembrane region" description="Helical" evidence="3">
    <location>
        <begin position="235"/>
        <end position="257"/>
    </location>
</feature>
<feature type="domain" description="Rhodanese" evidence="4">
    <location>
        <begin position="166"/>
        <end position="279"/>
    </location>
</feature>
<dbReference type="PANTHER" id="PTHR11364:SF27">
    <property type="entry name" value="SULFURTRANSFERASE"/>
    <property type="match status" value="1"/>
</dbReference>
<organism evidence="5 6">
    <name type="scientific">Nitrincola iocasae</name>
    <dbReference type="NCBI Taxonomy" id="2614693"/>
    <lineage>
        <taxon>Bacteria</taxon>
        <taxon>Pseudomonadati</taxon>
        <taxon>Pseudomonadota</taxon>
        <taxon>Gammaproteobacteria</taxon>
        <taxon>Oceanospirillales</taxon>
        <taxon>Oceanospirillaceae</taxon>
        <taxon>Nitrincola</taxon>
    </lineage>
</organism>
<dbReference type="PANTHER" id="PTHR11364">
    <property type="entry name" value="THIOSULFATE SULFERTANSFERASE"/>
    <property type="match status" value="1"/>
</dbReference>
<keyword evidence="1 5" id="KW-0808">Transferase</keyword>
<feature type="domain" description="Rhodanese" evidence="4">
    <location>
        <begin position="18"/>
        <end position="135"/>
    </location>
</feature>
<reference evidence="5 6" key="1">
    <citation type="submission" date="2019-09" db="EMBL/GenBank/DDBJ databases">
        <title>Nitrincola iocasae sp. nov., a bacterium isolated from the sediment collected at a cold seep field in South China Sea.</title>
        <authorList>
            <person name="Zhang H."/>
            <person name="Wang H."/>
            <person name="Li C."/>
        </authorList>
    </citation>
    <scope>NUCLEOTIDE SEQUENCE [LARGE SCALE GENOMIC DNA]</scope>
    <source>
        <strain evidence="5 6">KXZD1103</strain>
    </source>
</reference>
<protein>
    <submittedName>
        <fullName evidence="5">Sulfurtransferase</fullName>
    </submittedName>
</protein>
<evidence type="ECO:0000256" key="3">
    <source>
        <dbReference type="SAM" id="Phobius"/>
    </source>
</evidence>
<dbReference type="FunFam" id="3.40.250.10:FF:000001">
    <property type="entry name" value="Sulfurtransferase"/>
    <property type="match status" value="1"/>
</dbReference>
<evidence type="ECO:0000259" key="4">
    <source>
        <dbReference type="PROSITE" id="PS50206"/>
    </source>
</evidence>
<dbReference type="PROSITE" id="PS50206">
    <property type="entry name" value="RHODANESE_3"/>
    <property type="match status" value="2"/>
</dbReference>
<dbReference type="EMBL" id="CP044222">
    <property type="protein sequence ID" value="QEW06559.1"/>
    <property type="molecule type" value="Genomic_DNA"/>
</dbReference>